<sequence length="265" mass="28304">MKPSLAATGLAALWLAACAQTPARDLPTLLARTSPTPLLLVGEQHDAPEHQQLQRELVQALATRGELAAVVMEMAEAGRDTRQLPRDASEDAVRQALAWDQGATWPWPVYGPVVMAAVRAGVPVLGGNLPRARMREAMADTALDRSVDASVLDRQRTAVREGHCDLLPDSQIAPMTRIQLARDRSLADTALQALAPGRTVLLIAGNGHVRTDIGVPLHLPAGQARRVVVARAGSAGADASGDVVWPTPALPERDHCAGLRERFKR</sequence>
<feature type="domain" description="Haem-binding uptake Tiki superfamily ChaN" evidence="2">
    <location>
        <begin position="31"/>
        <end position="219"/>
    </location>
</feature>
<dbReference type="InterPro" id="IPR016773">
    <property type="entry name" value="Fe3_uptake_reg_CjrA_prd"/>
</dbReference>
<accession>A0A372EHA8</accession>
<dbReference type="SUPFAM" id="SSF159501">
    <property type="entry name" value="EreA/ChaN-like"/>
    <property type="match status" value="1"/>
</dbReference>
<dbReference type="CDD" id="cd14727">
    <property type="entry name" value="ChanN-like"/>
    <property type="match status" value="1"/>
</dbReference>
<dbReference type="Gene3D" id="3.40.50.11550">
    <property type="match status" value="1"/>
</dbReference>
<feature type="chain" id="PRO_5016580824" description="Haem-binding uptake Tiki superfamily ChaN domain-containing protein" evidence="1">
    <location>
        <begin position="20"/>
        <end position="265"/>
    </location>
</feature>
<dbReference type="AlphaFoldDB" id="A0A372EHA8"/>
<evidence type="ECO:0000259" key="2">
    <source>
        <dbReference type="Pfam" id="PF04187"/>
    </source>
</evidence>
<reference evidence="3 4" key="1">
    <citation type="submission" date="2018-08" db="EMBL/GenBank/DDBJ databases">
        <title>Hydrogenophaga sp. LA-38 isolated from sludge.</title>
        <authorList>
            <person name="Im W.-T."/>
        </authorList>
    </citation>
    <scope>NUCLEOTIDE SEQUENCE [LARGE SCALE GENOMIC DNA]</scope>
    <source>
        <strain evidence="3 4">LA-38</strain>
    </source>
</reference>
<keyword evidence="4" id="KW-1185">Reference proteome</keyword>
<name>A0A372EHA8_9BURK</name>
<dbReference type="Proteomes" id="UP000261931">
    <property type="component" value="Unassembled WGS sequence"/>
</dbReference>
<dbReference type="PIRSF" id="PIRSF020419">
    <property type="entry name" value="Fe_uptake_reg_CjrA_prd"/>
    <property type="match status" value="1"/>
</dbReference>
<comment type="caution">
    <text evidence="3">The sequence shown here is derived from an EMBL/GenBank/DDBJ whole genome shotgun (WGS) entry which is preliminary data.</text>
</comment>
<dbReference type="PROSITE" id="PS51257">
    <property type="entry name" value="PROKAR_LIPOPROTEIN"/>
    <property type="match status" value="1"/>
</dbReference>
<proteinExistence type="predicted"/>
<dbReference type="EMBL" id="QVLS01000008">
    <property type="protein sequence ID" value="RFP77842.1"/>
    <property type="molecule type" value="Genomic_DNA"/>
</dbReference>
<dbReference type="InterPro" id="IPR007314">
    <property type="entry name" value="Cofac_haem-bd_dom"/>
</dbReference>
<protein>
    <recommendedName>
        <fullName evidence="2">Haem-binding uptake Tiki superfamily ChaN domain-containing protein</fullName>
    </recommendedName>
</protein>
<dbReference type="Pfam" id="PF04187">
    <property type="entry name" value="Cofac_haem_bdg"/>
    <property type="match status" value="1"/>
</dbReference>
<gene>
    <name evidence="3" type="ORF">DY262_13895</name>
</gene>
<dbReference type="RefSeq" id="WP_116959650.1">
    <property type="nucleotide sequence ID" value="NZ_QVLS01000008.1"/>
</dbReference>
<evidence type="ECO:0000313" key="3">
    <source>
        <dbReference type="EMBL" id="RFP77842.1"/>
    </source>
</evidence>
<keyword evidence="1" id="KW-0732">Signal</keyword>
<evidence type="ECO:0000313" key="4">
    <source>
        <dbReference type="Proteomes" id="UP000261931"/>
    </source>
</evidence>
<feature type="signal peptide" evidence="1">
    <location>
        <begin position="1"/>
        <end position="19"/>
    </location>
</feature>
<dbReference type="Gene3D" id="1.10.8.760">
    <property type="entry name" value="Haem-binding uptake, Tiki superfamily, ChaN, domain 2"/>
    <property type="match status" value="1"/>
</dbReference>
<organism evidence="3 4">
    <name type="scientific">Hydrogenophaga borbori</name>
    <dbReference type="NCBI Taxonomy" id="2294117"/>
    <lineage>
        <taxon>Bacteria</taxon>
        <taxon>Pseudomonadati</taxon>
        <taxon>Pseudomonadota</taxon>
        <taxon>Betaproteobacteria</taxon>
        <taxon>Burkholderiales</taxon>
        <taxon>Comamonadaceae</taxon>
        <taxon>Hydrogenophaga</taxon>
    </lineage>
</organism>
<evidence type="ECO:0000256" key="1">
    <source>
        <dbReference type="SAM" id="SignalP"/>
    </source>
</evidence>